<organism evidence="1 2">
    <name type="scientific">Nocardiopsis metallicus</name>
    <dbReference type="NCBI Taxonomy" id="179819"/>
    <lineage>
        <taxon>Bacteria</taxon>
        <taxon>Bacillati</taxon>
        <taxon>Actinomycetota</taxon>
        <taxon>Actinomycetes</taxon>
        <taxon>Streptosporangiales</taxon>
        <taxon>Nocardiopsidaceae</taxon>
        <taxon>Nocardiopsis</taxon>
    </lineage>
</organism>
<comment type="caution">
    <text evidence="1">The sequence shown here is derived from an EMBL/GenBank/DDBJ whole genome shotgun (WGS) entry which is preliminary data.</text>
</comment>
<evidence type="ECO:0000313" key="2">
    <source>
        <dbReference type="Proteomes" id="UP000579647"/>
    </source>
</evidence>
<dbReference type="AlphaFoldDB" id="A0A840WA10"/>
<reference evidence="1 2" key="1">
    <citation type="submission" date="2020-08" db="EMBL/GenBank/DDBJ databases">
        <title>Sequencing the genomes of 1000 actinobacteria strains.</title>
        <authorList>
            <person name="Klenk H.-P."/>
        </authorList>
    </citation>
    <scope>NUCLEOTIDE SEQUENCE [LARGE SCALE GENOMIC DNA]</scope>
    <source>
        <strain evidence="1 2">DSM 44598</strain>
    </source>
</reference>
<evidence type="ECO:0000313" key="1">
    <source>
        <dbReference type="EMBL" id="MBB5489891.1"/>
    </source>
</evidence>
<dbReference type="Proteomes" id="UP000579647">
    <property type="component" value="Unassembled WGS sequence"/>
</dbReference>
<gene>
    <name evidence="1" type="ORF">HNR07_001028</name>
</gene>
<sequence>MKQPIGSALSMAKDIIDQPRSDGWISSVQDAVAAIRDFAQIEFNVPSGPDSDGFLFQYCEVNWFSESTFTLGFVRQMELVGAEVEHEGYL</sequence>
<keyword evidence="2" id="KW-1185">Reference proteome</keyword>
<protein>
    <submittedName>
        <fullName evidence="1">Uncharacterized protein</fullName>
    </submittedName>
</protein>
<dbReference type="RefSeq" id="WP_184362525.1">
    <property type="nucleotide sequence ID" value="NZ_BAAAKM010000027.1"/>
</dbReference>
<accession>A0A840WA10</accession>
<proteinExistence type="predicted"/>
<dbReference type="EMBL" id="JACHDO010000001">
    <property type="protein sequence ID" value="MBB5489891.1"/>
    <property type="molecule type" value="Genomic_DNA"/>
</dbReference>
<name>A0A840WA10_9ACTN</name>